<gene>
    <name evidence="1" type="ORF">M9Y10_028731</name>
</gene>
<dbReference type="InterPro" id="IPR036770">
    <property type="entry name" value="Ankyrin_rpt-contain_sf"/>
</dbReference>
<comment type="caution">
    <text evidence="1">The sequence shown here is derived from an EMBL/GenBank/DDBJ whole genome shotgun (WGS) entry which is preliminary data.</text>
</comment>
<evidence type="ECO:0008006" key="3">
    <source>
        <dbReference type="Google" id="ProtNLM"/>
    </source>
</evidence>
<protein>
    <recommendedName>
        <fullName evidence="3">DUF3447 domain-containing protein</fullName>
    </recommendedName>
</protein>
<dbReference type="SUPFAM" id="SSF48403">
    <property type="entry name" value="Ankyrin repeat"/>
    <property type="match status" value="1"/>
</dbReference>
<evidence type="ECO:0000313" key="1">
    <source>
        <dbReference type="EMBL" id="KAK8891519.1"/>
    </source>
</evidence>
<proteinExistence type="predicted"/>
<dbReference type="Proteomes" id="UP001470230">
    <property type="component" value="Unassembled WGS sequence"/>
</dbReference>
<organism evidence="1 2">
    <name type="scientific">Tritrichomonas musculus</name>
    <dbReference type="NCBI Taxonomy" id="1915356"/>
    <lineage>
        <taxon>Eukaryota</taxon>
        <taxon>Metamonada</taxon>
        <taxon>Parabasalia</taxon>
        <taxon>Tritrichomonadida</taxon>
        <taxon>Tritrichomonadidae</taxon>
        <taxon>Tritrichomonas</taxon>
    </lineage>
</organism>
<dbReference type="EMBL" id="JAPFFF010000004">
    <property type="protein sequence ID" value="KAK8891519.1"/>
    <property type="molecule type" value="Genomic_DNA"/>
</dbReference>
<sequence length="360" mass="43113">MEIEKLLIKKRQIQEKILEYIESEEDEKASFQALSQQLDDFQIQEDSLEFKSFLHLIVAISNNHHRNSDFFTRISQIILKYTDSLKKISNTQIFEIFKTNKRLLLFLLQENLLVIDDHIAKKIESFRSAKYPQYFLPELKPFINRETYDKYSKEIGDNFEENRNIGENENYISQLIRNDSLDEFISLHQKGDVALDSKIKESIFETNSYLLNEKPSLIEYAAFFGSSQILKYIQLNDIKLTKSLMIYAIHSMNYELIHFLEENEIKPDYSSFYKECFKESVLCHHLSLSQYFIDHYSDDSETFFYLESYNFQYLKPNNIKISYYHLEFLEYDYSDIIKLYLEDDKNDVNEKIDHISNSKF</sequence>
<keyword evidence="2" id="KW-1185">Reference proteome</keyword>
<reference evidence="1 2" key="1">
    <citation type="submission" date="2024-04" db="EMBL/GenBank/DDBJ databases">
        <title>Tritrichomonas musculus Genome.</title>
        <authorList>
            <person name="Alves-Ferreira E."/>
            <person name="Grigg M."/>
            <person name="Lorenzi H."/>
            <person name="Galac M."/>
        </authorList>
    </citation>
    <scope>NUCLEOTIDE SEQUENCE [LARGE SCALE GENOMIC DNA]</scope>
    <source>
        <strain evidence="1 2">EAF2021</strain>
    </source>
</reference>
<name>A0ABR2KK47_9EUKA</name>
<accession>A0ABR2KK47</accession>
<evidence type="ECO:0000313" key="2">
    <source>
        <dbReference type="Proteomes" id="UP001470230"/>
    </source>
</evidence>